<dbReference type="Gramene" id="ONH90412">
    <property type="protein sequence ID" value="ONH90412"/>
    <property type="gene ID" value="PRUPE_8G052500"/>
</dbReference>
<evidence type="ECO:0000256" key="1">
    <source>
        <dbReference type="ARBA" id="ARBA00010541"/>
    </source>
</evidence>
<dbReference type="HOGENOM" id="CLU_2403725_0_0_1"/>
<dbReference type="Proteomes" id="UP000006882">
    <property type="component" value="Chromosome G8"/>
</dbReference>
<dbReference type="Gene3D" id="2.40.10.10">
    <property type="entry name" value="Trypsin-like serine proteases"/>
    <property type="match status" value="1"/>
</dbReference>
<dbReference type="SUPFAM" id="SSF50494">
    <property type="entry name" value="Trypsin-like serine proteases"/>
    <property type="match status" value="1"/>
</dbReference>
<dbReference type="InterPro" id="IPR043504">
    <property type="entry name" value="Peptidase_S1_PA_chymotrypsin"/>
</dbReference>
<evidence type="ECO:0000313" key="4">
    <source>
        <dbReference type="EMBL" id="ONH90412.1"/>
    </source>
</evidence>
<evidence type="ECO:0000313" key="5">
    <source>
        <dbReference type="Proteomes" id="UP000006882"/>
    </source>
</evidence>
<sequence length="93" mass="10030">MAESIKVVESLYAAENVNMAGRLKAAEYIKISARNSGGPLIDSYGHIIGVSTTTFTRKGTGASSGVNFAIPIDTIVRTVPYLIVYGTPYRDRF</sequence>
<comment type="similarity">
    <text evidence="1">Belongs to the peptidase S1C family.</text>
</comment>
<protein>
    <recommendedName>
        <fullName evidence="6">Peptidase S1 domain-containing protein</fullName>
    </recommendedName>
</protein>
<proteinExistence type="inferred from homology"/>
<keyword evidence="5" id="KW-1185">Reference proteome</keyword>
<dbReference type="STRING" id="3760.M5VUY1"/>
<dbReference type="PANTHER" id="PTHR43343:SF6">
    <property type="entry name" value="PROTEASE DO-LIKE 5, CHLOROPLASTIC ISOFORM X1"/>
    <property type="match status" value="1"/>
</dbReference>
<accession>M5VUY1</accession>
<name>M5VUY1_PRUPE</name>
<dbReference type="InterPro" id="IPR051201">
    <property type="entry name" value="Chloro_Bact_Ser_Proteases"/>
</dbReference>
<dbReference type="InterPro" id="IPR009003">
    <property type="entry name" value="Peptidase_S1_PA"/>
</dbReference>
<dbReference type="eggNOG" id="KOG1320">
    <property type="taxonomic scope" value="Eukaryota"/>
</dbReference>
<evidence type="ECO:0000256" key="3">
    <source>
        <dbReference type="ARBA" id="ARBA00022801"/>
    </source>
</evidence>
<dbReference type="GO" id="GO:0006508">
    <property type="term" value="P:proteolysis"/>
    <property type="evidence" value="ECO:0007669"/>
    <property type="project" value="UniProtKB-KW"/>
</dbReference>
<organism evidence="4 5">
    <name type="scientific">Prunus persica</name>
    <name type="common">Peach</name>
    <name type="synonym">Amygdalus persica</name>
    <dbReference type="NCBI Taxonomy" id="3760"/>
    <lineage>
        <taxon>Eukaryota</taxon>
        <taxon>Viridiplantae</taxon>
        <taxon>Streptophyta</taxon>
        <taxon>Embryophyta</taxon>
        <taxon>Tracheophyta</taxon>
        <taxon>Spermatophyta</taxon>
        <taxon>Magnoliopsida</taxon>
        <taxon>eudicotyledons</taxon>
        <taxon>Gunneridae</taxon>
        <taxon>Pentapetalae</taxon>
        <taxon>rosids</taxon>
        <taxon>fabids</taxon>
        <taxon>Rosales</taxon>
        <taxon>Rosaceae</taxon>
        <taxon>Amygdaloideae</taxon>
        <taxon>Amygdaleae</taxon>
        <taxon>Prunus</taxon>
    </lineage>
</organism>
<keyword evidence="2" id="KW-0645">Protease</keyword>
<dbReference type="PANTHER" id="PTHR43343">
    <property type="entry name" value="PEPTIDASE S12"/>
    <property type="match status" value="1"/>
</dbReference>
<dbReference type="AlphaFoldDB" id="M5VUY1"/>
<evidence type="ECO:0000256" key="2">
    <source>
        <dbReference type="ARBA" id="ARBA00022670"/>
    </source>
</evidence>
<keyword evidence="3" id="KW-0378">Hydrolase</keyword>
<gene>
    <name evidence="4" type="ORF">PRUPE_8G052500</name>
</gene>
<reference evidence="4 5" key="1">
    <citation type="journal article" date="2013" name="Nat. Genet.">
        <title>The high-quality draft genome of peach (Prunus persica) identifies unique patterns of genetic diversity, domestication and genome evolution.</title>
        <authorList>
            <consortium name="International Peach Genome Initiative"/>
            <person name="Verde I."/>
            <person name="Abbott A.G."/>
            <person name="Scalabrin S."/>
            <person name="Jung S."/>
            <person name="Shu S."/>
            <person name="Marroni F."/>
            <person name="Zhebentyayeva T."/>
            <person name="Dettori M.T."/>
            <person name="Grimwood J."/>
            <person name="Cattonaro F."/>
            <person name="Zuccolo A."/>
            <person name="Rossini L."/>
            <person name="Jenkins J."/>
            <person name="Vendramin E."/>
            <person name="Meisel L.A."/>
            <person name="Decroocq V."/>
            <person name="Sosinski B."/>
            <person name="Prochnik S."/>
            <person name="Mitros T."/>
            <person name="Policriti A."/>
            <person name="Cipriani G."/>
            <person name="Dondini L."/>
            <person name="Ficklin S."/>
            <person name="Goodstein D.M."/>
            <person name="Xuan P."/>
            <person name="Del Fabbro C."/>
            <person name="Aramini V."/>
            <person name="Copetti D."/>
            <person name="Gonzalez S."/>
            <person name="Horner D.S."/>
            <person name="Falchi R."/>
            <person name="Lucas S."/>
            <person name="Mica E."/>
            <person name="Maldonado J."/>
            <person name="Lazzari B."/>
            <person name="Bielenberg D."/>
            <person name="Pirona R."/>
            <person name="Miculan M."/>
            <person name="Barakat A."/>
            <person name="Testolin R."/>
            <person name="Stella A."/>
            <person name="Tartarini S."/>
            <person name="Tonutti P."/>
            <person name="Arus P."/>
            <person name="Orellana A."/>
            <person name="Wells C."/>
            <person name="Main D."/>
            <person name="Vizzotto G."/>
            <person name="Silva H."/>
            <person name="Salamini F."/>
            <person name="Schmutz J."/>
            <person name="Morgante M."/>
            <person name="Rokhsar D.S."/>
        </authorList>
    </citation>
    <scope>NUCLEOTIDE SEQUENCE [LARGE SCALE GENOMIC DNA]</scope>
    <source>
        <strain evidence="5">cv. Nemared</strain>
    </source>
</reference>
<evidence type="ECO:0008006" key="6">
    <source>
        <dbReference type="Google" id="ProtNLM"/>
    </source>
</evidence>
<dbReference type="GO" id="GO:0008233">
    <property type="term" value="F:peptidase activity"/>
    <property type="evidence" value="ECO:0007669"/>
    <property type="project" value="UniProtKB-KW"/>
</dbReference>
<dbReference type="EMBL" id="CM007658">
    <property type="protein sequence ID" value="ONH90412.1"/>
    <property type="molecule type" value="Genomic_DNA"/>
</dbReference>